<dbReference type="InterPro" id="IPR027980">
    <property type="entry name" value="RACo_C"/>
</dbReference>
<dbReference type="InterPro" id="IPR041414">
    <property type="entry name" value="Raco-like_middle"/>
</dbReference>
<feature type="domain" description="2Fe-2S ferredoxin-type" evidence="2">
    <location>
        <begin position="12"/>
        <end position="116"/>
    </location>
</feature>
<dbReference type="InterPro" id="IPR042259">
    <property type="entry name" value="Raco-like_middle_sf"/>
</dbReference>
<dbReference type="Gene3D" id="3.10.20.880">
    <property type="match status" value="1"/>
</dbReference>
<dbReference type="Gene3D" id="3.30.420.480">
    <property type="entry name" value="Domain of unknown function (DUF4445)"/>
    <property type="match status" value="1"/>
</dbReference>
<dbReference type="EMBL" id="JAOQNS010000016">
    <property type="protein sequence ID" value="MCW2309920.1"/>
    <property type="molecule type" value="Genomic_DNA"/>
</dbReference>
<dbReference type="PANTHER" id="PTHR42895:SF1">
    <property type="entry name" value="IRON-SULFUR CLUSTER PROTEIN"/>
    <property type="match status" value="1"/>
</dbReference>
<dbReference type="Pfam" id="PF17651">
    <property type="entry name" value="Raco_middle"/>
    <property type="match status" value="1"/>
</dbReference>
<reference evidence="4" key="1">
    <citation type="submission" date="2023-07" db="EMBL/GenBank/DDBJ databases">
        <title>Genome sequencing of Purple Non-Sulfur Bacteria from various extreme environments.</title>
        <authorList>
            <person name="Mayer M."/>
        </authorList>
    </citation>
    <scope>NUCLEOTIDE SEQUENCE [LARGE SCALE GENOMIC DNA]</scope>
    <source>
        <strain evidence="4">DSM 17935</strain>
    </source>
</reference>
<dbReference type="RefSeq" id="WP_264603497.1">
    <property type="nucleotide sequence ID" value="NZ_JAOQNS010000016.1"/>
</dbReference>
<proteinExistence type="predicted"/>
<gene>
    <name evidence="3" type="ORF">M2319_004284</name>
</gene>
<keyword evidence="4" id="KW-1185">Reference proteome</keyword>
<dbReference type="CDD" id="cd00207">
    <property type="entry name" value="fer2"/>
    <property type="match status" value="1"/>
</dbReference>
<dbReference type="InterPro" id="IPR036010">
    <property type="entry name" value="2Fe-2S_ferredoxin-like_sf"/>
</dbReference>
<dbReference type="InterPro" id="IPR052911">
    <property type="entry name" value="Corrinoid_activation_enz"/>
</dbReference>
<dbReference type="InterPro" id="IPR012675">
    <property type="entry name" value="Beta-grasp_dom_sf"/>
</dbReference>
<comment type="caution">
    <text evidence="3">The sequence shown here is derived from an EMBL/GenBank/DDBJ whole genome shotgun (WGS) entry which is preliminary data.</text>
</comment>
<evidence type="ECO:0000256" key="1">
    <source>
        <dbReference type="SAM" id="MobiDB-lite"/>
    </source>
</evidence>
<dbReference type="InterPro" id="IPR040506">
    <property type="entry name" value="RACo_linker"/>
</dbReference>
<dbReference type="Proteomes" id="UP001209755">
    <property type="component" value="Unassembled WGS sequence"/>
</dbReference>
<accession>A0ABT3HHQ3</accession>
<feature type="region of interest" description="Disordered" evidence="1">
    <location>
        <begin position="653"/>
        <end position="693"/>
    </location>
</feature>
<dbReference type="Gene3D" id="3.10.20.30">
    <property type="match status" value="1"/>
</dbReference>
<dbReference type="PANTHER" id="PTHR42895">
    <property type="entry name" value="IRON-SULFUR CLUSTER-BINDING PROTEIN-RELATED"/>
    <property type="match status" value="1"/>
</dbReference>
<name>A0ABT3HHQ3_9HYPH</name>
<evidence type="ECO:0000313" key="3">
    <source>
        <dbReference type="EMBL" id="MCW2309920.1"/>
    </source>
</evidence>
<dbReference type="Pfam" id="PF17650">
    <property type="entry name" value="RACo_linker"/>
    <property type="match status" value="1"/>
</dbReference>
<dbReference type="PROSITE" id="PS51085">
    <property type="entry name" value="2FE2S_FER_2"/>
    <property type="match status" value="1"/>
</dbReference>
<dbReference type="SUPFAM" id="SSF54292">
    <property type="entry name" value="2Fe-2S ferredoxin-like"/>
    <property type="match status" value="1"/>
</dbReference>
<evidence type="ECO:0000259" key="2">
    <source>
        <dbReference type="PROSITE" id="PS51085"/>
    </source>
</evidence>
<organism evidence="3 4">
    <name type="scientific">Rhodobium gokarnense</name>
    <dbReference type="NCBI Taxonomy" id="364296"/>
    <lineage>
        <taxon>Bacteria</taxon>
        <taxon>Pseudomonadati</taxon>
        <taxon>Pseudomonadota</taxon>
        <taxon>Alphaproteobacteria</taxon>
        <taxon>Hyphomicrobiales</taxon>
        <taxon>Rhodobiaceae</taxon>
        <taxon>Rhodobium</taxon>
    </lineage>
</organism>
<protein>
    <submittedName>
        <fullName evidence="3">Uncharacterized 2Fe-2S/4Fe-4S cluster protein (DUF4445 family)</fullName>
    </submittedName>
</protein>
<sequence>MAEERPPESETARVVFLPSGRRGTFAHGTTLLDAARSLGVYLESACGGRAICGRCQLLPVFGSFAKHNIESQPDHITAFSDVEARFKTDFGLRPDRRLGCQTRILGDMVVDVPPDSEMHRQVVRKRAEGRKLPLHPATKLYTVAVDEPDMHHPSGDLERLVTALESRFEVKVERCAPSVLRSLQKTLRAGDWKVTVAVHDDGRGPPTIVAAWPGSHNKLLGIAVDVGSTTIACHLMDLNRGRTLTSSGIMNPQIRFGEDLMSRVSYIMMNPDSLDDLVGAVREAIDALVGKVVADVGAERSDVLEAVFVGNPVMHHLLLGIDPTELGGAPFALATSGAQTLAASDLALELARGASVYTLPCIAGHVGADAAAVILSEKPYRDDLLTLIVDVGTNAEIVLGNSERVLACSSPTGPAFEGAELTSGQRAAPGAIERVRIDAETLEPRFKVIGCDLWSTEDGFEEAVAVTGVTGICGSGIIEAIGEMFLAGLLTTDGIIDGAKAAVSPRVVGDGRTFSYVLADGPPALRITQNDIRAIQLAKAALRAGIQLLMDRLGAASVDRIRLAGAFGSHIDVKYAMLLGMIPDCDLDKVTSIGNAAGTGAQMALLDTRARTEIEDVVTRIEKVETAVEPAFQEHFVAAMAIPHKTDPYARLASKVPLPERTASAGAARGGERRRRRRGTPQARTGETQPDET</sequence>
<dbReference type="Pfam" id="PF14574">
    <property type="entry name" value="RACo_C_ter"/>
    <property type="match status" value="1"/>
</dbReference>
<evidence type="ECO:0000313" key="4">
    <source>
        <dbReference type="Proteomes" id="UP001209755"/>
    </source>
</evidence>
<dbReference type="InterPro" id="IPR001041">
    <property type="entry name" value="2Fe-2S_ferredoxin-type"/>
</dbReference>